<dbReference type="Gene3D" id="3.30.70.2050">
    <property type="match status" value="1"/>
</dbReference>
<dbReference type="AlphaFoldDB" id="A0A7M1LJG7"/>
<evidence type="ECO:0000313" key="3">
    <source>
        <dbReference type="Proteomes" id="UP000594749"/>
    </source>
</evidence>
<dbReference type="PANTHER" id="PTHR41247:SF1">
    <property type="entry name" value="HTH-TYPE TRANSCRIPTIONAL REPRESSOR YCNK"/>
    <property type="match status" value="1"/>
</dbReference>
<protein>
    <submittedName>
        <fullName evidence="2">Nitrous oxide reductase accessory protein NosL</fullName>
    </submittedName>
</protein>
<organism evidence="2 3">
    <name type="scientific">Campylobacter corcagiensis</name>
    <dbReference type="NCBI Taxonomy" id="1448857"/>
    <lineage>
        <taxon>Bacteria</taxon>
        <taxon>Pseudomonadati</taxon>
        <taxon>Campylobacterota</taxon>
        <taxon>Epsilonproteobacteria</taxon>
        <taxon>Campylobacterales</taxon>
        <taxon>Campylobacteraceae</taxon>
        <taxon>Campylobacter</taxon>
    </lineage>
</organism>
<gene>
    <name evidence="2" type="ORF">IMC76_02300</name>
</gene>
<dbReference type="Pfam" id="PF05573">
    <property type="entry name" value="NosL"/>
    <property type="match status" value="1"/>
</dbReference>
<keyword evidence="1" id="KW-0732">Signal</keyword>
<dbReference type="OrthoDB" id="982633at2"/>
<proteinExistence type="predicted"/>
<dbReference type="Proteomes" id="UP000594749">
    <property type="component" value="Chromosome"/>
</dbReference>
<name>A0A7M1LJG7_9BACT</name>
<evidence type="ECO:0000313" key="2">
    <source>
        <dbReference type="EMBL" id="QOQ87665.1"/>
    </source>
</evidence>
<evidence type="ECO:0000256" key="1">
    <source>
        <dbReference type="SAM" id="SignalP"/>
    </source>
</evidence>
<dbReference type="SUPFAM" id="SSF160387">
    <property type="entry name" value="NosL/MerB-like"/>
    <property type="match status" value="1"/>
</dbReference>
<sequence>MNRRKFIKTSGIFLAVVSSNSSLFASDIDFRAVENPTLLTNGPAKMFCSVCGMHLGQFYKTNHAAEINNKTHQYCSFHCMVEESENLKPENPKVVDTNTLKFIDASLAYYVYGSNKPATMSTVSSYGFNSKDAAENFAKDFGGEVLTYETLLEKTKADIADDLKLIEKRQSMAAKKGEKIYIERCAKIDKKFKTSGEAKAYLLENKPCGELNMHELSQLSHYLKMR</sequence>
<dbReference type="RefSeq" id="WP_025802667.1">
    <property type="nucleotide sequence ID" value="NZ_CP053842.1"/>
</dbReference>
<accession>A0A7M1LJG7</accession>
<feature type="chain" id="PRO_5029526606" evidence="1">
    <location>
        <begin position="26"/>
        <end position="226"/>
    </location>
</feature>
<dbReference type="PANTHER" id="PTHR41247">
    <property type="entry name" value="HTH-TYPE TRANSCRIPTIONAL REPRESSOR YCNK"/>
    <property type="match status" value="1"/>
</dbReference>
<dbReference type="EMBL" id="CP063078">
    <property type="protein sequence ID" value="QOQ87665.1"/>
    <property type="molecule type" value="Genomic_DNA"/>
</dbReference>
<keyword evidence="3" id="KW-1185">Reference proteome</keyword>
<reference evidence="2 3" key="1">
    <citation type="submission" date="2020-10" db="EMBL/GenBank/DDBJ databases">
        <title>Campylobacter and Helicobacter PacBio genomes.</title>
        <authorList>
            <person name="Lane C."/>
        </authorList>
    </citation>
    <scope>NUCLEOTIDE SEQUENCE [LARGE SCALE GENOMIC DNA]</scope>
    <source>
        <strain evidence="2 3">2016D-0077</strain>
    </source>
</reference>
<dbReference type="InterPro" id="IPR008719">
    <property type="entry name" value="N2O_reductase_NosL"/>
</dbReference>
<feature type="signal peptide" evidence="1">
    <location>
        <begin position="1"/>
        <end position="25"/>
    </location>
</feature>